<dbReference type="PANTHER" id="PTHR24176:SF14">
    <property type="entry name" value="ANKYRIN REPEAT DOMAIN-CONTAINING PROTEIN 31"/>
    <property type="match status" value="1"/>
</dbReference>
<evidence type="ECO:0000313" key="3">
    <source>
        <dbReference type="Proteomes" id="UP000504617"/>
    </source>
</evidence>
<dbReference type="KEGG" id="tsr:106544641"/>
<dbReference type="OrthoDB" id="2384350at2759"/>
<dbReference type="GeneID" id="106544641"/>
<feature type="region of interest" description="Disordered" evidence="1">
    <location>
        <begin position="1"/>
        <end position="40"/>
    </location>
</feature>
<reference evidence="4" key="1">
    <citation type="submission" date="2025-08" db="UniProtKB">
        <authorList>
            <consortium name="RefSeq"/>
        </authorList>
    </citation>
    <scope>IDENTIFICATION</scope>
    <source>
        <tissue evidence="4">Skeletal muscle</tissue>
    </source>
</reference>
<accession>A0A6I9Y878</accession>
<dbReference type="Pfam" id="PF18755">
    <property type="entry name" value="RAMA"/>
    <property type="match status" value="1"/>
</dbReference>
<evidence type="ECO:0000259" key="2">
    <source>
        <dbReference type="Pfam" id="PF18755"/>
    </source>
</evidence>
<evidence type="ECO:0000313" key="4">
    <source>
        <dbReference type="RefSeq" id="XP_013916450.1"/>
    </source>
</evidence>
<keyword evidence="3" id="KW-1185">Reference proteome</keyword>
<evidence type="ECO:0000256" key="1">
    <source>
        <dbReference type="SAM" id="MobiDB-lite"/>
    </source>
</evidence>
<dbReference type="InterPro" id="IPR042334">
    <property type="entry name" value="ANKRD31"/>
</dbReference>
<dbReference type="Proteomes" id="UP000504617">
    <property type="component" value="Unplaced"/>
</dbReference>
<dbReference type="RefSeq" id="XP_013916450.1">
    <property type="nucleotide sequence ID" value="XM_014060975.1"/>
</dbReference>
<name>A0A6I9Y878_9SAUR</name>
<feature type="domain" description="RAMA" evidence="2">
    <location>
        <begin position="212"/>
        <end position="292"/>
    </location>
</feature>
<dbReference type="AlphaFoldDB" id="A0A6I9Y878"/>
<proteinExistence type="predicted"/>
<feature type="compositionally biased region" description="Polar residues" evidence="1">
    <location>
        <begin position="10"/>
        <end position="33"/>
    </location>
</feature>
<gene>
    <name evidence="4" type="primary">LOC106544641</name>
</gene>
<dbReference type="InterPro" id="IPR040843">
    <property type="entry name" value="RAMA"/>
</dbReference>
<organism evidence="3 4">
    <name type="scientific">Thamnophis sirtalis</name>
    <dbReference type="NCBI Taxonomy" id="35019"/>
    <lineage>
        <taxon>Eukaryota</taxon>
        <taxon>Metazoa</taxon>
        <taxon>Chordata</taxon>
        <taxon>Craniata</taxon>
        <taxon>Vertebrata</taxon>
        <taxon>Euteleostomi</taxon>
        <taxon>Lepidosauria</taxon>
        <taxon>Squamata</taxon>
        <taxon>Bifurcata</taxon>
        <taxon>Unidentata</taxon>
        <taxon>Episquamata</taxon>
        <taxon>Toxicofera</taxon>
        <taxon>Serpentes</taxon>
        <taxon>Colubroidea</taxon>
        <taxon>Colubridae</taxon>
        <taxon>Natricinae</taxon>
        <taxon>Thamnophis</taxon>
    </lineage>
</organism>
<dbReference type="PANTHER" id="PTHR24176">
    <property type="entry name" value="ANKYRIN REPEAT DOMAIN-CONTAINING PROTEIN 31-RELATED"/>
    <property type="match status" value="1"/>
</dbReference>
<protein>
    <submittedName>
        <fullName evidence="4">Uncharacterized protein LOC106544641</fullName>
    </submittedName>
</protein>
<sequence length="369" mass="41823">MGHENICGMENSSLNQDHPNRIQDTSGENGEINSQKKDGPQLLVFENNVQKYNTAEVINSESSDATNSAPFLLNSVMCSTQQLKEIDCILVIPQETQNLSATSRLQILDNSTSVGDNICQPSTDTQNVCMNMLLSQNSNMNNASSIQPIVELESTCRFVSTDQDNMAPRKRILLNVNLESPGQFSHVPQNMISQNTSQYLKNQDYERDLYFKKNRKKKVQLLDLLELGKIKPGDDVLEFTLQDSKHKASLLGNGKVQTGSNSVYQNPVQWIKAILGNDICVSWKYVYNKVTYCGRPLSTIVNEMNDPKEPEVLLQQKNLLDSSYQTNSSKTPCFLQFNKIMLITDEEFLPWHAGEQYWDFYVKCENFGF</sequence>